<evidence type="ECO:0000313" key="1">
    <source>
        <dbReference type="EMBL" id="KAJ0049088.1"/>
    </source>
</evidence>
<reference evidence="2" key="1">
    <citation type="journal article" date="2023" name="G3 (Bethesda)">
        <title>Genome assembly and association tests identify interacting loci associated with vigor, precocity, and sex in interspecific pistachio rootstocks.</title>
        <authorList>
            <person name="Palmer W."/>
            <person name="Jacygrad E."/>
            <person name="Sagayaradj S."/>
            <person name="Cavanaugh K."/>
            <person name="Han R."/>
            <person name="Bertier L."/>
            <person name="Beede B."/>
            <person name="Kafkas S."/>
            <person name="Golino D."/>
            <person name="Preece J."/>
            <person name="Michelmore R."/>
        </authorList>
    </citation>
    <scope>NUCLEOTIDE SEQUENCE [LARGE SCALE GENOMIC DNA]</scope>
</reference>
<evidence type="ECO:0000313" key="2">
    <source>
        <dbReference type="Proteomes" id="UP001163603"/>
    </source>
</evidence>
<proteinExistence type="predicted"/>
<organism evidence="1 2">
    <name type="scientific">Pistacia integerrima</name>
    <dbReference type="NCBI Taxonomy" id="434235"/>
    <lineage>
        <taxon>Eukaryota</taxon>
        <taxon>Viridiplantae</taxon>
        <taxon>Streptophyta</taxon>
        <taxon>Embryophyta</taxon>
        <taxon>Tracheophyta</taxon>
        <taxon>Spermatophyta</taxon>
        <taxon>Magnoliopsida</taxon>
        <taxon>eudicotyledons</taxon>
        <taxon>Gunneridae</taxon>
        <taxon>Pentapetalae</taxon>
        <taxon>rosids</taxon>
        <taxon>malvids</taxon>
        <taxon>Sapindales</taxon>
        <taxon>Anacardiaceae</taxon>
        <taxon>Pistacia</taxon>
    </lineage>
</organism>
<keyword evidence="2" id="KW-1185">Reference proteome</keyword>
<protein>
    <submittedName>
        <fullName evidence="1">Uncharacterized protein</fullName>
    </submittedName>
</protein>
<dbReference type="Proteomes" id="UP001163603">
    <property type="component" value="Chromosome 2"/>
</dbReference>
<gene>
    <name evidence="1" type="ORF">Pint_14901</name>
</gene>
<name>A0ACC0ZDI6_9ROSI</name>
<dbReference type="EMBL" id="CM047737">
    <property type="protein sequence ID" value="KAJ0049088.1"/>
    <property type="molecule type" value="Genomic_DNA"/>
</dbReference>
<accession>A0ACC0ZDI6</accession>
<sequence>MSRVEQKQKSAKHQKFRGVRKRQWGKWVSEIREPRKKTRIWLGSFETPEMAARAYDCACYSLKGSKALLNFPDEVHQLPTPHTCTAKDIREAAVAAAAACYTEANDVASENNNKGKKVSEEEDGDGDGDDDFWSEIELPELISFTNWTCYEDFMWVDSVTQQQVMGLMARLDRS</sequence>
<comment type="caution">
    <text evidence="1">The sequence shown here is derived from an EMBL/GenBank/DDBJ whole genome shotgun (WGS) entry which is preliminary data.</text>
</comment>